<evidence type="ECO:0000256" key="2">
    <source>
        <dbReference type="ARBA" id="ARBA00022723"/>
    </source>
</evidence>
<dbReference type="InterPro" id="IPR007837">
    <property type="entry name" value="DinB"/>
</dbReference>
<evidence type="ECO:0000313" key="5">
    <source>
        <dbReference type="Proteomes" id="UP000037558"/>
    </source>
</evidence>
<dbReference type="Gene3D" id="1.20.120.450">
    <property type="entry name" value="dinb family like domain"/>
    <property type="match status" value="1"/>
</dbReference>
<evidence type="ECO:0000256" key="3">
    <source>
        <dbReference type="PIRSR" id="PIRSR607837-1"/>
    </source>
</evidence>
<feature type="binding site" evidence="3">
    <location>
        <position position="126"/>
    </location>
    <ligand>
        <name>a divalent metal cation</name>
        <dbReference type="ChEBI" id="CHEBI:60240"/>
    </ligand>
</feature>
<proteinExistence type="inferred from homology"/>
<reference evidence="5" key="1">
    <citation type="submission" date="2015-08" db="EMBL/GenBank/DDBJ databases">
        <title>Fjat-14210 dsm16467.</title>
        <authorList>
            <person name="Liu B."/>
            <person name="Wang J."/>
            <person name="Zhu Y."/>
            <person name="Liu G."/>
            <person name="Chen Q."/>
            <person name="Chen Z."/>
            <person name="Lan J."/>
            <person name="Che J."/>
            <person name="Ge C."/>
            <person name="Shi H."/>
            <person name="Pan Z."/>
            <person name="Liu X."/>
        </authorList>
    </citation>
    <scope>NUCLEOTIDE SEQUENCE [LARGE SCALE GENOMIC DNA]</scope>
    <source>
        <strain evidence="5">DSM 16467</strain>
    </source>
</reference>
<dbReference type="SUPFAM" id="SSF109854">
    <property type="entry name" value="DinB/YfiT-like putative metalloenzymes"/>
    <property type="match status" value="1"/>
</dbReference>
<dbReference type="EMBL" id="LILC01000013">
    <property type="protein sequence ID" value="KOO46656.1"/>
    <property type="molecule type" value="Genomic_DNA"/>
</dbReference>
<gene>
    <name evidence="4" type="ORF">AMD01_09735</name>
</gene>
<dbReference type="GO" id="GO:0046872">
    <property type="term" value="F:metal ion binding"/>
    <property type="evidence" value="ECO:0007669"/>
    <property type="project" value="UniProtKB-KW"/>
</dbReference>
<dbReference type="Pfam" id="PF05163">
    <property type="entry name" value="DinB"/>
    <property type="match status" value="1"/>
</dbReference>
<feature type="binding site" evidence="3">
    <location>
        <position position="122"/>
    </location>
    <ligand>
        <name>a divalent metal cation</name>
        <dbReference type="ChEBI" id="CHEBI:60240"/>
    </ligand>
</feature>
<dbReference type="Proteomes" id="UP000037558">
    <property type="component" value="Unassembled WGS sequence"/>
</dbReference>
<evidence type="ECO:0000256" key="1">
    <source>
        <dbReference type="ARBA" id="ARBA00008635"/>
    </source>
</evidence>
<accession>A0A0M0L6F7</accession>
<evidence type="ECO:0000313" key="4">
    <source>
        <dbReference type="EMBL" id="KOO46656.1"/>
    </source>
</evidence>
<organism evidence="4 5">
    <name type="scientific">Priestia koreensis</name>
    <dbReference type="NCBI Taxonomy" id="284581"/>
    <lineage>
        <taxon>Bacteria</taxon>
        <taxon>Bacillati</taxon>
        <taxon>Bacillota</taxon>
        <taxon>Bacilli</taxon>
        <taxon>Bacillales</taxon>
        <taxon>Bacillaceae</taxon>
        <taxon>Priestia</taxon>
    </lineage>
</organism>
<dbReference type="RefSeq" id="WP_053401751.1">
    <property type="nucleotide sequence ID" value="NZ_JAUKEN010000001.1"/>
</dbReference>
<dbReference type="AlphaFoldDB" id="A0A0M0L6F7"/>
<comment type="caution">
    <text evidence="4">The sequence shown here is derived from an EMBL/GenBank/DDBJ whole genome shotgun (WGS) entry which is preliminary data.</text>
</comment>
<dbReference type="PATRIC" id="fig|284581.3.peg.2023"/>
<keyword evidence="5" id="KW-1185">Reference proteome</keyword>
<protein>
    <submittedName>
        <fullName evidence="4">Damage-inducible protein DinB</fullName>
    </submittedName>
</protein>
<sequence length="161" mass="19302">MLKFFDYNWQVRDEWFDWCKQLDEEELFKKRSGGVGSILYTLFHIVDVEYSWIRGIGQKEDVLLEFESHRSIQQIKHFSDRCREEITEFLLNWDGNKEKMVTVPWDDTPYMVEDIIQHVIAHEIHHTGQLSVWARELHLEPVSANVVGRSFQSFKKEGSRR</sequence>
<dbReference type="PANTHER" id="PTHR37302">
    <property type="entry name" value="SLR1116 PROTEIN"/>
    <property type="match status" value="1"/>
</dbReference>
<feature type="binding site" evidence="3">
    <location>
        <position position="44"/>
    </location>
    <ligand>
        <name>a divalent metal cation</name>
        <dbReference type="ChEBI" id="CHEBI:60240"/>
    </ligand>
</feature>
<keyword evidence="2 3" id="KW-0479">Metal-binding</keyword>
<dbReference type="OrthoDB" id="25666at2"/>
<dbReference type="PANTHER" id="PTHR37302:SF3">
    <property type="entry name" value="DAMAGE-INDUCIBLE PROTEIN DINB"/>
    <property type="match status" value="1"/>
</dbReference>
<dbReference type="STRING" id="284581.AMD01_09735"/>
<dbReference type="InterPro" id="IPR034660">
    <property type="entry name" value="DinB/YfiT-like"/>
</dbReference>
<comment type="similarity">
    <text evidence="1">Belongs to the DinB family.</text>
</comment>
<name>A0A0M0L6F7_9BACI</name>